<keyword evidence="1" id="KW-0175">Coiled coil</keyword>
<evidence type="ECO:0000313" key="3">
    <source>
        <dbReference type="EMBL" id="OGM08060.1"/>
    </source>
</evidence>
<protein>
    <recommendedName>
        <fullName evidence="5">Cell division protein FtsL</fullName>
    </recommendedName>
</protein>
<keyword evidence="2" id="KW-0472">Membrane</keyword>
<keyword evidence="2" id="KW-0812">Transmembrane</keyword>
<reference evidence="3 4" key="1">
    <citation type="journal article" date="2016" name="Nat. Commun.">
        <title>Thousands of microbial genomes shed light on interconnected biogeochemical processes in an aquifer system.</title>
        <authorList>
            <person name="Anantharaman K."/>
            <person name="Brown C.T."/>
            <person name="Hug L.A."/>
            <person name="Sharon I."/>
            <person name="Castelle C.J."/>
            <person name="Probst A.J."/>
            <person name="Thomas B.C."/>
            <person name="Singh A."/>
            <person name="Wilkins M.J."/>
            <person name="Karaoz U."/>
            <person name="Brodie E.L."/>
            <person name="Williams K.H."/>
            <person name="Hubbard S.S."/>
            <person name="Banfield J.F."/>
        </authorList>
    </citation>
    <scope>NUCLEOTIDE SEQUENCE [LARGE SCALE GENOMIC DNA]</scope>
</reference>
<feature type="transmembrane region" description="Helical" evidence="2">
    <location>
        <begin position="16"/>
        <end position="33"/>
    </location>
</feature>
<evidence type="ECO:0008006" key="5">
    <source>
        <dbReference type="Google" id="ProtNLM"/>
    </source>
</evidence>
<comment type="caution">
    <text evidence="3">The sequence shown here is derived from an EMBL/GenBank/DDBJ whole genome shotgun (WGS) entry which is preliminary data.</text>
</comment>
<gene>
    <name evidence="3" type="ORF">A2Z67_05505</name>
</gene>
<organism evidence="3 4">
    <name type="scientific">Candidatus Woesebacteria bacterium RBG_13_36_22</name>
    <dbReference type="NCBI Taxonomy" id="1802478"/>
    <lineage>
        <taxon>Bacteria</taxon>
        <taxon>Candidatus Woeseibacteriota</taxon>
    </lineage>
</organism>
<dbReference type="InterPro" id="IPR007060">
    <property type="entry name" value="FtsL/DivIC"/>
</dbReference>
<proteinExistence type="predicted"/>
<accession>A0A1F7WZ62</accession>
<evidence type="ECO:0000256" key="2">
    <source>
        <dbReference type="SAM" id="Phobius"/>
    </source>
</evidence>
<evidence type="ECO:0000256" key="1">
    <source>
        <dbReference type="SAM" id="Coils"/>
    </source>
</evidence>
<evidence type="ECO:0000313" key="4">
    <source>
        <dbReference type="Proteomes" id="UP000176939"/>
    </source>
</evidence>
<dbReference type="Pfam" id="PF04977">
    <property type="entry name" value="DivIC"/>
    <property type="match status" value="1"/>
</dbReference>
<dbReference type="Proteomes" id="UP000176939">
    <property type="component" value="Unassembled WGS sequence"/>
</dbReference>
<dbReference type="EMBL" id="MGFQ01000058">
    <property type="protein sequence ID" value="OGM08060.1"/>
    <property type="molecule type" value="Genomic_DNA"/>
</dbReference>
<name>A0A1F7WZ62_9BACT</name>
<feature type="coiled-coil region" evidence="1">
    <location>
        <begin position="39"/>
        <end position="73"/>
    </location>
</feature>
<keyword evidence="2" id="KW-1133">Transmembrane helix</keyword>
<sequence>MPIKKADRLKSGLKKFSNYILIFFLLMFVLSLARNISKTKKAYTKISEEETRVNKLREENQNLQKQLEEMKSPEYIEKQIRNNLGLVKEGEIVVILPDEETLRSLAPQDEVEEDVLPEANWKRWLNLFL</sequence>
<dbReference type="AlphaFoldDB" id="A0A1F7WZ62"/>